<dbReference type="EMBL" id="FQVU01000002">
    <property type="protein sequence ID" value="SHG22686.1"/>
    <property type="molecule type" value="Genomic_DNA"/>
</dbReference>
<sequence length="326" mass="34238">MRAILRGAARRGSHRARLAVGRRYRVSLERDSPELRAYLLVGATLARAVRLRETLRSGSWSSLEDVTLALSRRTHRARRSAAGELELRGAAVSGGGELSLSLAGPTDRCADVHAVAFSTPTETVEVAAFAVPGDRAVRLVAPVPPAVLAGATAELRVVTGRRSVDVFVTSRDTLADPPGAPARLALARDGRLRLLGALSGGPFVAHSLAPGLRTLEIGWDGTGEAALRLDGADGERVELAGTVGADGRRRVSVPLGDLVRAHPVRWLAAVGGSAAGTWTPLRQPLDARPLHEDTAAFLVRTDDGVADVATGYAEDNVLRISTGPPR</sequence>
<evidence type="ECO:0000313" key="2">
    <source>
        <dbReference type="Proteomes" id="UP000186132"/>
    </source>
</evidence>
<dbReference type="STRING" id="1206085.SAMN05443575_1736"/>
<dbReference type="AlphaFoldDB" id="A0A1M5I327"/>
<proteinExistence type="predicted"/>
<reference evidence="1 2" key="1">
    <citation type="submission" date="2016-11" db="EMBL/GenBank/DDBJ databases">
        <authorList>
            <person name="Jaros S."/>
            <person name="Januszkiewicz K."/>
            <person name="Wedrychowicz H."/>
        </authorList>
    </citation>
    <scope>NUCLEOTIDE SEQUENCE [LARGE SCALE GENOMIC DNA]</scope>
    <source>
        <strain evidence="1 2">DSM 45627</strain>
    </source>
</reference>
<protein>
    <submittedName>
        <fullName evidence="1">Uncharacterized protein</fullName>
    </submittedName>
</protein>
<evidence type="ECO:0000313" key="1">
    <source>
        <dbReference type="EMBL" id="SHG22686.1"/>
    </source>
</evidence>
<gene>
    <name evidence="1" type="ORF">SAMN05443575_1736</name>
</gene>
<organism evidence="1 2">
    <name type="scientific">Jatrophihabitans endophyticus</name>
    <dbReference type="NCBI Taxonomy" id="1206085"/>
    <lineage>
        <taxon>Bacteria</taxon>
        <taxon>Bacillati</taxon>
        <taxon>Actinomycetota</taxon>
        <taxon>Actinomycetes</taxon>
        <taxon>Jatrophihabitantales</taxon>
        <taxon>Jatrophihabitantaceae</taxon>
        <taxon>Jatrophihabitans</taxon>
    </lineage>
</organism>
<name>A0A1M5I327_9ACTN</name>
<accession>A0A1M5I327</accession>
<dbReference type="Proteomes" id="UP000186132">
    <property type="component" value="Unassembled WGS sequence"/>
</dbReference>
<dbReference type="RefSeq" id="WP_143168072.1">
    <property type="nucleotide sequence ID" value="NZ_FQVU01000002.1"/>
</dbReference>
<keyword evidence="2" id="KW-1185">Reference proteome</keyword>